<proteinExistence type="predicted"/>
<protein>
    <submittedName>
        <fullName evidence="1">Uncharacterized protein</fullName>
    </submittedName>
</protein>
<keyword evidence="2" id="KW-1185">Reference proteome</keyword>
<comment type="caution">
    <text evidence="1">The sequence shown here is derived from an EMBL/GenBank/DDBJ whole genome shotgun (WGS) entry which is preliminary data.</text>
</comment>
<reference evidence="1 2" key="1">
    <citation type="journal article" date="2019" name="Nat. Ecol. Evol.">
        <title>Megaphylogeny resolves global patterns of mushroom evolution.</title>
        <authorList>
            <person name="Varga T."/>
            <person name="Krizsan K."/>
            <person name="Foldi C."/>
            <person name="Dima B."/>
            <person name="Sanchez-Garcia M."/>
            <person name="Sanchez-Ramirez S."/>
            <person name="Szollosi G.J."/>
            <person name="Szarkandi J.G."/>
            <person name="Papp V."/>
            <person name="Albert L."/>
            <person name="Andreopoulos W."/>
            <person name="Angelini C."/>
            <person name="Antonin V."/>
            <person name="Barry K.W."/>
            <person name="Bougher N.L."/>
            <person name="Buchanan P."/>
            <person name="Buyck B."/>
            <person name="Bense V."/>
            <person name="Catcheside P."/>
            <person name="Chovatia M."/>
            <person name="Cooper J."/>
            <person name="Damon W."/>
            <person name="Desjardin D."/>
            <person name="Finy P."/>
            <person name="Geml J."/>
            <person name="Haridas S."/>
            <person name="Hughes K."/>
            <person name="Justo A."/>
            <person name="Karasinski D."/>
            <person name="Kautmanova I."/>
            <person name="Kiss B."/>
            <person name="Kocsube S."/>
            <person name="Kotiranta H."/>
            <person name="LaButti K.M."/>
            <person name="Lechner B.E."/>
            <person name="Liimatainen K."/>
            <person name="Lipzen A."/>
            <person name="Lukacs Z."/>
            <person name="Mihaltcheva S."/>
            <person name="Morgado L.N."/>
            <person name="Niskanen T."/>
            <person name="Noordeloos M.E."/>
            <person name="Ohm R.A."/>
            <person name="Ortiz-Santana B."/>
            <person name="Ovrebo C."/>
            <person name="Racz N."/>
            <person name="Riley R."/>
            <person name="Savchenko A."/>
            <person name="Shiryaev A."/>
            <person name="Soop K."/>
            <person name="Spirin V."/>
            <person name="Szebenyi C."/>
            <person name="Tomsovsky M."/>
            <person name="Tulloss R.E."/>
            <person name="Uehling J."/>
            <person name="Grigoriev I.V."/>
            <person name="Vagvolgyi C."/>
            <person name="Papp T."/>
            <person name="Martin F.M."/>
            <person name="Miettinen O."/>
            <person name="Hibbett D.S."/>
            <person name="Nagy L.G."/>
        </authorList>
    </citation>
    <scope>NUCLEOTIDE SEQUENCE [LARGE SCALE GENOMIC DNA]</scope>
    <source>
        <strain evidence="1 2">FP101781</strain>
    </source>
</reference>
<accession>A0A4Y7TCY9</accession>
<dbReference type="Proteomes" id="UP000298030">
    <property type="component" value="Unassembled WGS sequence"/>
</dbReference>
<dbReference type="AlphaFoldDB" id="A0A4Y7TCY9"/>
<gene>
    <name evidence="1" type="ORF">FA13DRAFT_1732118</name>
</gene>
<dbReference type="EMBL" id="QPFP01000017">
    <property type="protein sequence ID" value="TEB31824.1"/>
    <property type="molecule type" value="Genomic_DNA"/>
</dbReference>
<name>A0A4Y7TCY9_COPMI</name>
<sequence length="76" mass="8852">MDRALVWATVFPDNPVRLENPHRWIHSPFSQTDKMLVRTGYLLGPRWSGFFMIDVIRPSSAIVFTDNAELDFEVML</sequence>
<evidence type="ECO:0000313" key="1">
    <source>
        <dbReference type="EMBL" id="TEB31824.1"/>
    </source>
</evidence>
<evidence type="ECO:0000313" key="2">
    <source>
        <dbReference type="Proteomes" id="UP000298030"/>
    </source>
</evidence>
<organism evidence="1 2">
    <name type="scientific">Coprinellus micaceus</name>
    <name type="common">Glistening ink-cap mushroom</name>
    <name type="synonym">Coprinus micaceus</name>
    <dbReference type="NCBI Taxonomy" id="71717"/>
    <lineage>
        <taxon>Eukaryota</taxon>
        <taxon>Fungi</taxon>
        <taxon>Dikarya</taxon>
        <taxon>Basidiomycota</taxon>
        <taxon>Agaricomycotina</taxon>
        <taxon>Agaricomycetes</taxon>
        <taxon>Agaricomycetidae</taxon>
        <taxon>Agaricales</taxon>
        <taxon>Agaricineae</taxon>
        <taxon>Psathyrellaceae</taxon>
        <taxon>Coprinellus</taxon>
    </lineage>
</organism>